<dbReference type="InterPro" id="IPR001048">
    <property type="entry name" value="Asp/Glu/Uridylate_kinase"/>
</dbReference>
<dbReference type="InterPro" id="IPR037528">
    <property type="entry name" value="ArgB"/>
</dbReference>
<evidence type="ECO:0000259" key="10">
    <source>
        <dbReference type="Pfam" id="PF00696"/>
    </source>
</evidence>
<accession>U2VDI8</accession>
<dbReference type="GO" id="GO:0042450">
    <property type="term" value="P:L-arginine biosynthetic process via ornithine"/>
    <property type="evidence" value="ECO:0007669"/>
    <property type="project" value="UniProtKB-UniRule"/>
</dbReference>
<keyword evidence="3 9" id="KW-0028">Amino-acid biosynthesis</keyword>
<dbReference type="InterPro" id="IPR004662">
    <property type="entry name" value="AcgluKinase_fam"/>
</dbReference>
<dbReference type="PATRIC" id="fig|1125712.3.peg.147"/>
<feature type="binding site" evidence="9">
    <location>
        <position position="94"/>
    </location>
    <ligand>
        <name>substrate</name>
    </ligand>
</feature>
<dbReference type="NCBIfam" id="TIGR00761">
    <property type="entry name" value="argB"/>
    <property type="match status" value="1"/>
</dbReference>
<dbReference type="InterPro" id="IPR001057">
    <property type="entry name" value="Glu/AcGlu_kinase"/>
</dbReference>
<feature type="domain" description="Aspartate/glutamate/uridylate kinase" evidence="10">
    <location>
        <begin position="33"/>
        <end position="268"/>
    </location>
</feature>
<keyword evidence="12" id="KW-1185">Reference proteome</keyword>
<feature type="site" description="Transition state stabilizer" evidence="9">
    <location>
        <position position="249"/>
    </location>
</feature>
<dbReference type="CDD" id="cd04250">
    <property type="entry name" value="AAK_NAGK-C"/>
    <property type="match status" value="1"/>
</dbReference>
<keyword evidence="4 9" id="KW-0808">Transferase</keyword>
<dbReference type="PIRSF" id="PIRSF000728">
    <property type="entry name" value="NAGK"/>
    <property type="match status" value="1"/>
</dbReference>
<comment type="caution">
    <text evidence="11">The sequence shown here is derived from an EMBL/GenBank/DDBJ whole genome shotgun (WGS) entry which is preliminary data.</text>
</comment>
<evidence type="ECO:0000256" key="2">
    <source>
        <dbReference type="ARBA" id="ARBA00022571"/>
    </source>
</evidence>
<reference evidence="11 12" key="1">
    <citation type="submission" date="2013-08" db="EMBL/GenBank/DDBJ databases">
        <authorList>
            <person name="Durkin A.S."/>
            <person name="Haft D.R."/>
            <person name="McCorrison J."/>
            <person name="Torralba M."/>
            <person name="Gillis M."/>
            <person name="Haft D.H."/>
            <person name="Methe B."/>
            <person name="Sutton G."/>
            <person name="Nelson K.E."/>
        </authorList>
    </citation>
    <scope>NUCLEOTIDE SEQUENCE [LARGE SCALE GENOMIC DNA]</scope>
    <source>
        <strain evidence="11 12">F0195</strain>
    </source>
</reference>
<dbReference type="FunFam" id="3.40.1160.10:FF:000004">
    <property type="entry name" value="Acetylglutamate kinase"/>
    <property type="match status" value="1"/>
</dbReference>
<dbReference type="PANTHER" id="PTHR23342:SF0">
    <property type="entry name" value="N-ACETYLGLUTAMATE SYNTHASE, MITOCHONDRIAL"/>
    <property type="match status" value="1"/>
</dbReference>
<dbReference type="STRING" id="1125712.HMPREF1316_1096"/>
<evidence type="ECO:0000313" key="11">
    <source>
        <dbReference type="EMBL" id="ERL10646.1"/>
    </source>
</evidence>
<dbReference type="Gene3D" id="3.40.1160.10">
    <property type="entry name" value="Acetylglutamate kinase-like"/>
    <property type="match status" value="1"/>
</dbReference>
<organism evidence="11 12">
    <name type="scientific">Olsenella profusa F0195</name>
    <dbReference type="NCBI Taxonomy" id="1125712"/>
    <lineage>
        <taxon>Bacteria</taxon>
        <taxon>Bacillati</taxon>
        <taxon>Actinomycetota</taxon>
        <taxon>Coriobacteriia</taxon>
        <taxon>Coriobacteriales</taxon>
        <taxon>Atopobiaceae</taxon>
        <taxon>Olsenella</taxon>
    </lineage>
</organism>
<evidence type="ECO:0000313" key="12">
    <source>
        <dbReference type="Proteomes" id="UP000016638"/>
    </source>
</evidence>
<dbReference type="AlphaFoldDB" id="U2VDI8"/>
<evidence type="ECO:0000256" key="6">
    <source>
        <dbReference type="ARBA" id="ARBA00022777"/>
    </source>
</evidence>
<sequence>MAIRRGQPSRASQEQAEVLIEALPWINAWSGSTFVVKYGGSAMERPELRAKVIEDVLMLKLMGVRVVLVHGGGKAISALSDQLDLSVQFKDGLRVTDDATMDVVQMVLVGKVNAQLVGAINSYGNYALGITGADGRTLMAAQQDPSLGRVGKVTEVNVDLIDKILEDGYIPVLAGVGFGEDGGSYNVNADLAASRVAAALKADKLFFLTDVDGLYADFDDRDSLIAGMSVAEARKLVDAGTLTHGMIPKIESAIDAIDAGVGQVTILNGTVPHSMIIETFTDAGIGTEISEHYEAPEED</sequence>
<dbReference type="UniPathway" id="UPA00068">
    <property type="reaction ID" value="UER00107"/>
</dbReference>
<dbReference type="GO" id="GO:0005524">
    <property type="term" value="F:ATP binding"/>
    <property type="evidence" value="ECO:0007669"/>
    <property type="project" value="UniProtKB-UniRule"/>
</dbReference>
<protein>
    <recommendedName>
        <fullName evidence="9">Acetylglutamate kinase</fullName>
        <ecNumber evidence="9">2.7.2.8</ecNumber>
    </recommendedName>
    <alternativeName>
        <fullName evidence="9">N-acetyl-L-glutamate 5-phosphotransferase</fullName>
    </alternativeName>
    <alternativeName>
        <fullName evidence="9">NAG kinase</fullName>
        <shortName evidence="9">NAGK</shortName>
    </alternativeName>
</protein>
<comment type="pathway">
    <text evidence="1 9">Amino-acid biosynthesis; L-arginine biosynthesis; N(2)-acetyl-L-ornithine from L-glutamate: step 2/4.</text>
</comment>
<comment type="function">
    <text evidence="9">Catalyzes the ATP-dependent phosphorylation of N-acetyl-L-glutamate.</text>
</comment>
<dbReference type="Proteomes" id="UP000016638">
    <property type="component" value="Unassembled WGS sequence"/>
</dbReference>
<dbReference type="PRINTS" id="PR00474">
    <property type="entry name" value="GLU5KINASE"/>
</dbReference>
<keyword evidence="9" id="KW-0963">Cytoplasm</keyword>
<evidence type="ECO:0000256" key="5">
    <source>
        <dbReference type="ARBA" id="ARBA00022741"/>
    </source>
</evidence>
<dbReference type="EC" id="2.7.2.8" evidence="9"/>
<dbReference type="HAMAP" id="MF_00082">
    <property type="entry name" value="ArgB"/>
    <property type="match status" value="1"/>
</dbReference>
<dbReference type="InterPro" id="IPR041727">
    <property type="entry name" value="NAGK-C"/>
</dbReference>
<dbReference type="InterPro" id="IPR036393">
    <property type="entry name" value="AceGlu_kinase-like_sf"/>
</dbReference>
<comment type="subcellular location">
    <subcellularLocation>
        <location evidence="9">Cytoplasm</location>
    </subcellularLocation>
</comment>
<keyword evidence="2 9" id="KW-0055">Arginine biosynthesis</keyword>
<keyword evidence="6 9" id="KW-0418">Kinase</keyword>
<dbReference type="EMBL" id="AWEZ01000006">
    <property type="protein sequence ID" value="ERL10646.1"/>
    <property type="molecule type" value="Genomic_DNA"/>
</dbReference>
<dbReference type="PANTHER" id="PTHR23342">
    <property type="entry name" value="N-ACETYLGLUTAMATE SYNTHASE"/>
    <property type="match status" value="1"/>
</dbReference>
<comment type="similarity">
    <text evidence="9">Belongs to the acetylglutamate kinase family. ArgB subfamily.</text>
</comment>
<dbReference type="RefSeq" id="WP_021724970.1">
    <property type="nucleotide sequence ID" value="NZ_AWEZ01000006.1"/>
</dbReference>
<name>U2VDI8_9ACTN</name>
<dbReference type="eggNOG" id="COG0548">
    <property type="taxonomic scope" value="Bacteria"/>
</dbReference>
<evidence type="ECO:0000256" key="7">
    <source>
        <dbReference type="ARBA" id="ARBA00022840"/>
    </source>
</evidence>
<dbReference type="Pfam" id="PF00696">
    <property type="entry name" value="AA_kinase"/>
    <property type="match status" value="1"/>
</dbReference>
<keyword evidence="7 9" id="KW-0067">ATP-binding</keyword>
<feature type="binding site" evidence="9">
    <location>
        <begin position="72"/>
        <end position="73"/>
    </location>
    <ligand>
        <name>substrate</name>
    </ligand>
</feature>
<feature type="site" description="Transition state stabilizer" evidence="9">
    <location>
        <position position="37"/>
    </location>
</feature>
<proteinExistence type="inferred from homology"/>
<comment type="catalytic activity">
    <reaction evidence="8 9">
        <text>N-acetyl-L-glutamate + ATP = N-acetyl-L-glutamyl 5-phosphate + ADP</text>
        <dbReference type="Rhea" id="RHEA:14629"/>
        <dbReference type="ChEBI" id="CHEBI:30616"/>
        <dbReference type="ChEBI" id="CHEBI:44337"/>
        <dbReference type="ChEBI" id="CHEBI:57936"/>
        <dbReference type="ChEBI" id="CHEBI:456216"/>
        <dbReference type="EC" id="2.7.2.8"/>
    </reaction>
</comment>
<dbReference type="GO" id="GO:0005737">
    <property type="term" value="C:cytoplasm"/>
    <property type="evidence" value="ECO:0007669"/>
    <property type="project" value="UniProtKB-SubCell"/>
</dbReference>
<feature type="binding site" evidence="9">
    <location>
        <position position="186"/>
    </location>
    <ligand>
        <name>substrate</name>
    </ligand>
</feature>
<evidence type="ECO:0000256" key="1">
    <source>
        <dbReference type="ARBA" id="ARBA00004828"/>
    </source>
</evidence>
<evidence type="ECO:0000256" key="9">
    <source>
        <dbReference type="HAMAP-Rule" id="MF_00082"/>
    </source>
</evidence>
<dbReference type="SUPFAM" id="SSF53633">
    <property type="entry name" value="Carbamate kinase-like"/>
    <property type="match status" value="1"/>
</dbReference>
<evidence type="ECO:0000256" key="3">
    <source>
        <dbReference type="ARBA" id="ARBA00022605"/>
    </source>
</evidence>
<gene>
    <name evidence="9 11" type="primary">argB</name>
    <name evidence="11" type="ORF">HMPREF1316_1096</name>
</gene>
<evidence type="ECO:0000256" key="4">
    <source>
        <dbReference type="ARBA" id="ARBA00022679"/>
    </source>
</evidence>
<evidence type="ECO:0000256" key="8">
    <source>
        <dbReference type="ARBA" id="ARBA00048141"/>
    </source>
</evidence>
<dbReference type="GO" id="GO:0003991">
    <property type="term" value="F:acetylglutamate kinase activity"/>
    <property type="evidence" value="ECO:0007669"/>
    <property type="project" value="UniProtKB-UniRule"/>
</dbReference>
<keyword evidence="5 9" id="KW-0547">Nucleotide-binding</keyword>